<keyword evidence="9 11" id="KW-0472">Membrane</keyword>
<feature type="chain" id="PRO_5030833902" evidence="13">
    <location>
        <begin position="22"/>
        <end position="782"/>
    </location>
</feature>
<dbReference type="InterPro" id="IPR039426">
    <property type="entry name" value="TonB-dep_rcpt-like"/>
</dbReference>
<comment type="similarity">
    <text evidence="11 12">Belongs to the TonB-dependent receptor family.</text>
</comment>
<evidence type="ECO:0000313" key="17">
    <source>
        <dbReference type="Proteomes" id="UP000464468"/>
    </source>
</evidence>
<name>A0A7Z2NXY1_9SPHN</name>
<keyword evidence="6" id="KW-0408">Iron</keyword>
<keyword evidence="17" id="KW-1185">Reference proteome</keyword>
<evidence type="ECO:0000256" key="12">
    <source>
        <dbReference type="RuleBase" id="RU003357"/>
    </source>
</evidence>
<dbReference type="AlphaFoldDB" id="A0A7Z2NXY1"/>
<proteinExistence type="inferred from homology"/>
<feature type="signal peptide" evidence="13">
    <location>
        <begin position="1"/>
        <end position="21"/>
    </location>
</feature>
<evidence type="ECO:0000256" key="6">
    <source>
        <dbReference type="ARBA" id="ARBA00023004"/>
    </source>
</evidence>
<dbReference type="RefSeq" id="WP_160593209.1">
    <property type="nucleotide sequence ID" value="NZ_CP047895.1"/>
</dbReference>
<reference evidence="16 17" key="1">
    <citation type="submission" date="2020-01" db="EMBL/GenBank/DDBJ databases">
        <title>Sphingomonas sp. C33 whole genome sequece.</title>
        <authorList>
            <person name="Park C."/>
        </authorList>
    </citation>
    <scope>NUCLEOTIDE SEQUENCE [LARGE SCALE GENOMIC DNA]</scope>
    <source>
        <strain evidence="16 17">C33</strain>
    </source>
</reference>
<dbReference type="Pfam" id="PF00593">
    <property type="entry name" value="TonB_dep_Rec_b-barrel"/>
    <property type="match status" value="1"/>
</dbReference>
<dbReference type="GO" id="GO:0006826">
    <property type="term" value="P:iron ion transport"/>
    <property type="evidence" value="ECO:0007669"/>
    <property type="project" value="UniProtKB-KW"/>
</dbReference>
<evidence type="ECO:0000256" key="10">
    <source>
        <dbReference type="ARBA" id="ARBA00023237"/>
    </source>
</evidence>
<evidence type="ECO:0000256" key="3">
    <source>
        <dbReference type="ARBA" id="ARBA00022452"/>
    </source>
</evidence>
<keyword evidence="2 11" id="KW-0813">Transport</keyword>
<keyword evidence="8 12" id="KW-0798">TonB box</keyword>
<dbReference type="InterPro" id="IPR012910">
    <property type="entry name" value="Plug_dom"/>
</dbReference>
<keyword evidence="13" id="KW-0732">Signal</keyword>
<evidence type="ECO:0000256" key="2">
    <source>
        <dbReference type="ARBA" id="ARBA00022448"/>
    </source>
</evidence>
<keyword evidence="3 11" id="KW-1134">Transmembrane beta strand</keyword>
<feature type="domain" description="TonB-dependent receptor plug" evidence="15">
    <location>
        <begin position="53"/>
        <end position="161"/>
    </location>
</feature>
<accession>A0A7Z2NXY1</accession>
<sequence>MKSVWLTSSIIALAAATPAFAQNASGQDGAAPEQAAAEPADIVVTAQLRSERLQDVPVAITVLSGNALEAQGRVNLEGAVNLIPSFNFLKSGTTLNQSLFLRGVGTSTFSIAGEPSVSTVLDGVVLARSGEAFQELVDVDRLEVLRGPQGTLFGKNASAGVINIITRAPGKDYEGYVEAGWFSDDEYRGRMLVNVPVTDTVAIRATGYYANWDGNITNVALTRNRTVNGYERYGGRIKARGDWTNVKATFIFDYYKNSDDCCAEVIGTGALTGAGLPATNPVFSVLPTPRGDETRQINQNLVTRTEERGWGASLQLDAQVGTQTVTSITAYRDWRNTEIRDGDWLPAAFQGAGLQQLHDRGPQESSTFSQELRLASPGGEFIDYVVGAYYSRAENRRIFQRDVIACNTAGNPTPSPLVTCGAAGAPASTFPTGVADFGSVFKTTALFGQATFNFTERLRAIAGLRFTLDQLDVFHSRNTTLAGPGIQPSFPVMPGGVGQPAAPFRSKTDAENLSGRVGLQLDVLDDSMVYGMYTRGYKGPAFNVFFNLTQVGTDPLDPEESDAFELGMKNTLFGGKLVLNLAAFYAKYRNFQANNPDLVAGVIVTRFTNAGSVSTRGAELDLIWRPASDLSITGGLAYTDARVDRFQLPPGALPTQVIPSGTELAFAPKWKGSIGADYRWRTGGSVDLFFGGQANIQSSQLGQFSPDPVVRERTTIDGYALVNLQAGLVDPEDRYRVTFQVRNLFDESFAASIVSGGPAGSYRYIIPRDADRYYGVTARVNF</sequence>
<dbReference type="Proteomes" id="UP000464468">
    <property type="component" value="Chromosome"/>
</dbReference>
<dbReference type="EMBL" id="CP047895">
    <property type="protein sequence ID" value="QHL91279.1"/>
    <property type="molecule type" value="Genomic_DNA"/>
</dbReference>
<evidence type="ECO:0000256" key="4">
    <source>
        <dbReference type="ARBA" id="ARBA00022496"/>
    </source>
</evidence>
<keyword evidence="4" id="KW-0410">Iron transport</keyword>
<comment type="subcellular location">
    <subcellularLocation>
        <location evidence="1 11">Cell outer membrane</location>
        <topology evidence="1 11">Multi-pass membrane protein</topology>
    </subcellularLocation>
</comment>
<dbReference type="PANTHER" id="PTHR32552:SF81">
    <property type="entry name" value="TONB-DEPENDENT OUTER MEMBRANE RECEPTOR"/>
    <property type="match status" value="1"/>
</dbReference>
<evidence type="ECO:0000256" key="8">
    <source>
        <dbReference type="ARBA" id="ARBA00023077"/>
    </source>
</evidence>
<evidence type="ECO:0000256" key="9">
    <source>
        <dbReference type="ARBA" id="ARBA00023136"/>
    </source>
</evidence>
<protein>
    <submittedName>
        <fullName evidence="16">TonB-dependent receptor</fullName>
    </submittedName>
</protein>
<keyword evidence="10 11" id="KW-0998">Cell outer membrane</keyword>
<feature type="domain" description="TonB-dependent receptor-like beta-barrel" evidence="14">
    <location>
        <begin position="286"/>
        <end position="744"/>
    </location>
</feature>
<organism evidence="16 17">
    <name type="scientific">Sphingomonas changnyeongensis</name>
    <dbReference type="NCBI Taxonomy" id="2698679"/>
    <lineage>
        <taxon>Bacteria</taxon>
        <taxon>Pseudomonadati</taxon>
        <taxon>Pseudomonadota</taxon>
        <taxon>Alphaproteobacteria</taxon>
        <taxon>Sphingomonadales</taxon>
        <taxon>Sphingomonadaceae</taxon>
        <taxon>Sphingomonas</taxon>
    </lineage>
</organism>
<dbReference type="InterPro" id="IPR036942">
    <property type="entry name" value="Beta-barrel_TonB_sf"/>
</dbReference>
<evidence type="ECO:0000256" key="11">
    <source>
        <dbReference type="PROSITE-ProRule" id="PRU01360"/>
    </source>
</evidence>
<dbReference type="CDD" id="cd01347">
    <property type="entry name" value="ligand_gated_channel"/>
    <property type="match status" value="1"/>
</dbReference>
<dbReference type="InterPro" id="IPR000531">
    <property type="entry name" value="Beta-barrel_TonB"/>
</dbReference>
<dbReference type="PANTHER" id="PTHR32552">
    <property type="entry name" value="FERRICHROME IRON RECEPTOR-RELATED"/>
    <property type="match status" value="1"/>
</dbReference>
<evidence type="ECO:0000256" key="13">
    <source>
        <dbReference type="SAM" id="SignalP"/>
    </source>
</evidence>
<dbReference type="Gene3D" id="2.40.170.20">
    <property type="entry name" value="TonB-dependent receptor, beta-barrel domain"/>
    <property type="match status" value="1"/>
</dbReference>
<dbReference type="Pfam" id="PF07715">
    <property type="entry name" value="Plug"/>
    <property type="match status" value="1"/>
</dbReference>
<evidence type="ECO:0000256" key="5">
    <source>
        <dbReference type="ARBA" id="ARBA00022692"/>
    </source>
</evidence>
<evidence type="ECO:0000313" key="16">
    <source>
        <dbReference type="EMBL" id="QHL91279.1"/>
    </source>
</evidence>
<dbReference type="PROSITE" id="PS52016">
    <property type="entry name" value="TONB_DEPENDENT_REC_3"/>
    <property type="match status" value="1"/>
</dbReference>
<evidence type="ECO:0000259" key="15">
    <source>
        <dbReference type="Pfam" id="PF07715"/>
    </source>
</evidence>
<dbReference type="SUPFAM" id="SSF56935">
    <property type="entry name" value="Porins"/>
    <property type="match status" value="1"/>
</dbReference>
<gene>
    <name evidence="16" type="ORF">GVO57_11235</name>
</gene>
<keyword evidence="5 11" id="KW-0812">Transmembrane</keyword>
<keyword evidence="16" id="KW-0675">Receptor</keyword>
<evidence type="ECO:0000259" key="14">
    <source>
        <dbReference type="Pfam" id="PF00593"/>
    </source>
</evidence>
<keyword evidence="7" id="KW-0406">Ion transport</keyword>
<dbReference type="KEGG" id="schy:GVO57_11235"/>
<evidence type="ECO:0000256" key="7">
    <source>
        <dbReference type="ARBA" id="ARBA00023065"/>
    </source>
</evidence>
<evidence type="ECO:0000256" key="1">
    <source>
        <dbReference type="ARBA" id="ARBA00004571"/>
    </source>
</evidence>
<dbReference type="GO" id="GO:0009279">
    <property type="term" value="C:cell outer membrane"/>
    <property type="evidence" value="ECO:0007669"/>
    <property type="project" value="UniProtKB-SubCell"/>
</dbReference>